<dbReference type="EMBL" id="CP001044">
    <property type="protein sequence ID" value="ACC74412.1"/>
    <property type="molecule type" value="Genomic_DNA"/>
</dbReference>
<proteinExistence type="predicted"/>
<evidence type="ECO:0000313" key="1">
    <source>
        <dbReference type="EMBL" id="ACC74412.1"/>
    </source>
</evidence>
<protein>
    <submittedName>
        <fullName evidence="1">Uncharacterized protein</fullName>
    </submittedName>
</protein>
<organism evidence="1 2">
    <name type="scientific">Paraburkholderia phymatum (strain DSM 17167 / CIP 108236 / LMG 21445 / STM815)</name>
    <name type="common">Burkholderia phymatum</name>
    <dbReference type="NCBI Taxonomy" id="391038"/>
    <lineage>
        <taxon>Bacteria</taxon>
        <taxon>Pseudomonadati</taxon>
        <taxon>Pseudomonadota</taxon>
        <taxon>Betaproteobacteria</taxon>
        <taxon>Burkholderiales</taxon>
        <taxon>Burkholderiaceae</taxon>
        <taxon>Paraburkholderia</taxon>
    </lineage>
</organism>
<dbReference type="Proteomes" id="UP000001192">
    <property type="component" value="Chromosome 2"/>
</dbReference>
<evidence type="ECO:0000313" key="2">
    <source>
        <dbReference type="Proteomes" id="UP000001192"/>
    </source>
</evidence>
<keyword evidence="2" id="KW-1185">Reference proteome</keyword>
<dbReference type="HOGENOM" id="CLU_2205083_0_0_4"/>
<name>B2JNB0_PARP8</name>
<reference evidence="2" key="1">
    <citation type="journal article" date="2014" name="Stand. Genomic Sci.">
        <title>Complete genome sequence of Burkholderia phymatum STM815(T), a broad host range and efficient nitrogen-fixing symbiont of Mimosa species.</title>
        <authorList>
            <person name="Moulin L."/>
            <person name="Klonowska A."/>
            <person name="Caroline B."/>
            <person name="Booth K."/>
            <person name="Vriezen J.A."/>
            <person name="Melkonian R."/>
            <person name="James E.K."/>
            <person name="Young J.P."/>
            <person name="Bena G."/>
            <person name="Hauser L."/>
            <person name="Land M."/>
            <person name="Kyrpides N."/>
            <person name="Bruce D."/>
            <person name="Chain P."/>
            <person name="Copeland A."/>
            <person name="Pitluck S."/>
            <person name="Woyke T."/>
            <person name="Lizotte-Waniewski M."/>
            <person name="Bristow J."/>
            <person name="Riley M."/>
        </authorList>
    </citation>
    <scope>NUCLEOTIDE SEQUENCE [LARGE SCALE GENOMIC DNA]</scope>
    <source>
        <strain evidence="2">DSM 17167 / CIP 108236 / LMG 21445 / STM815</strain>
    </source>
</reference>
<accession>B2JNB0</accession>
<gene>
    <name evidence="1" type="ordered locus">Bphy_5334</name>
</gene>
<dbReference type="KEGG" id="bph:Bphy_5334"/>
<dbReference type="AlphaFoldDB" id="B2JNB0"/>
<dbReference type="STRING" id="391038.Bphy_5334"/>
<sequence>MQAIVMVNWLRGMHEPCQLTRSRAPGVQRMNSRLSAGFPAPASGCAAARRGGVSGEVAHIVRPGAERVNGPAGKPTRSALSGRAVVSLGASRCRFFRSRLSGRLVCA</sequence>